<dbReference type="EMBL" id="AHHD01000348">
    <property type="protein sequence ID" value="EKG14406.1"/>
    <property type="molecule type" value="Genomic_DNA"/>
</dbReference>
<keyword evidence="6" id="KW-0472">Membrane</keyword>
<keyword evidence="3" id="KW-0479">Metal-binding</keyword>
<dbReference type="AlphaFoldDB" id="K2QX20"/>
<evidence type="ECO:0000313" key="8">
    <source>
        <dbReference type="Proteomes" id="UP000007129"/>
    </source>
</evidence>
<dbReference type="VEuPathDB" id="FungiDB:MPH_08395"/>
<dbReference type="Gene3D" id="1.20.910.10">
    <property type="entry name" value="Heme oxygenase-like"/>
    <property type="match status" value="1"/>
</dbReference>
<dbReference type="Pfam" id="PF13816">
    <property type="entry name" value="Dehydratase_hem"/>
    <property type="match status" value="1"/>
</dbReference>
<dbReference type="eggNOG" id="ENOG502SHKM">
    <property type="taxonomic scope" value="Eukaryota"/>
</dbReference>
<name>K2QX20_MACPH</name>
<evidence type="ECO:0000256" key="3">
    <source>
        <dbReference type="ARBA" id="ARBA00022723"/>
    </source>
</evidence>
<organism evidence="7 8">
    <name type="scientific">Macrophomina phaseolina (strain MS6)</name>
    <name type="common">Charcoal rot fungus</name>
    <dbReference type="NCBI Taxonomy" id="1126212"/>
    <lineage>
        <taxon>Eukaryota</taxon>
        <taxon>Fungi</taxon>
        <taxon>Dikarya</taxon>
        <taxon>Ascomycota</taxon>
        <taxon>Pezizomycotina</taxon>
        <taxon>Dothideomycetes</taxon>
        <taxon>Dothideomycetes incertae sedis</taxon>
        <taxon>Botryosphaeriales</taxon>
        <taxon>Botryosphaeriaceae</taxon>
        <taxon>Macrophomina</taxon>
    </lineage>
</organism>
<comment type="caution">
    <text evidence="7">The sequence shown here is derived from an EMBL/GenBank/DDBJ whole genome shotgun (WGS) entry which is preliminary data.</text>
</comment>
<keyword evidence="4" id="KW-0408">Iron</keyword>
<evidence type="ECO:0000256" key="1">
    <source>
        <dbReference type="ARBA" id="ARBA00001970"/>
    </source>
</evidence>
<dbReference type="GO" id="GO:0016829">
    <property type="term" value="F:lyase activity"/>
    <property type="evidence" value="ECO:0007669"/>
    <property type="project" value="UniProtKB-KW"/>
</dbReference>
<evidence type="ECO:0000256" key="5">
    <source>
        <dbReference type="ARBA" id="ARBA00023239"/>
    </source>
</evidence>
<comment type="cofactor">
    <cofactor evidence="1">
        <name>heme b</name>
        <dbReference type="ChEBI" id="CHEBI:60344"/>
    </cofactor>
</comment>
<dbReference type="InterPro" id="IPR016084">
    <property type="entry name" value="Haem_Oase-like_multi-hlx"/>
</dbReference>
<keyword evidence="6" id="KW-0812">Transmembrane</keyword>
<dbReference type="HOGENOM" id="CLU_406559_0_0_1"/>
<dbReference type="InterPro" id="IPR025702">
    <property type="entry name" value="OXD"/>
</dbReference>
<dbReference type="GO" id="GO:0046872">
    <property type="term" value="F:metal ion binding"/>
    <property type="evidence" value="ECO:0007669"/>
    <property type="project" value="UniProtKB-KW"/>
</dbReference>
<evidence type="ECO:0000256" key="6">
    <source>
        <dbReference type="SAM" id="Phobius"/>
    </source>
</evidence>
<dbReference type="STRING" id="1126212.K2QX20"/>
<proteinExistence type="predicted"/>
<gene>
    <name evidence="7" type="ORF">MPH_08395</name>
</gene>
<protein>
    <submittedName>
        <fullName evidence="7">Uncharacterized protein</fullName>
    </submittedName>
</protein>
<dbReference type="InParanoid" id="K2QX20"/>
<feature type="transmembrane region" description="Helical" evidence="6">
    <location>
        <begin position="6"/>
        <end position="26"/>
    </location>
</feature>
<evidence type="ECO:0000256" key="2">
    <source>
        <dbReference type="ARBA" id="ARBA00022617"/>
    </source>
</evidence>
<dbReference type="SUPFAM" id="SSF48613">
    <property type="entry name" value="Heme oxygenase-like"/>
    <property type="match status" value="1"/>
</dbReference>
<accession>K2QX20</accession>
<evidence type="ECO:0000313" key="7">
    <source>
        <dbReference type="EMBL" id="EKG14406.1"/>
    </source>
</evidence>
<keyword evidence="6" id="KW-1133">Transmembrane helix</keyword>
<evidence type="ECO:0000256" key="4">
    <source>
        <dbReference type="ARBA" id="ARBA00023004"/>
    </source>
</evidence>
<dbReference type="Proteomes" id="UP000007129">
    <property type="component" value="Unassembled WGS sequence"/>
</dbReference>
<keyword evidence="2" id="KW-0349">Heme</keyword>
<reference evidence="7 8" key="1">
    <citation type="journal article" date="2012" name="BMC Genomics">
        <title>Tools to kill: Genome of one of the most destructive plant pathogenic fungi Macrophomina phaseolina.</title>
        <authorList>
            <person name="Islam M.S."/>
            <person name="Haque M.S."/>
            <person name="Islam M.M."/>
            <person name="Emdad E.M."/>
            <person name="Halim A."/>
            <person name="Hossen Q.M.M."/>
            <person name="Hossain M.Z."/>
            <person name="Ahmed B."/>
            <person name="Rahim S."/>
            <person name="Rahman M.S."/>
            <person name="Alam M.M."/>
            <person name="Hou S."/>
            <person name="Wan X."/>
            <person name="Saito J.A."/>
            <person name="Alam M."/>
        </authorList>
    </citation>
    <scope>NUCLEOTIDE SEQUENCE [LARGE SCALE GENOMIC DNA]</scope>
    <source>
        <strain evidence="7 8">MS6</strain>
    </source>
</reference>
<dbReference type="CDD" id="cd19359">
    <property type="entry name" value="TenA_C_Bt3146-like"/>
    <property type="match status" value="1"/>
</dbReference>
<sequence>MFLHWYWTIFIFSVAVELVHGLVVGASAPKLPVARRASGRQRRAISTLEADVKRYGSKQNYDRGLAGDSSDTLIDTLWRENRDLVDKFLNNEFLRFQAEGKPEDTISSYQYYTVQDYYYLVDYVQYKALRMTTFSETHPTELLSVLQQETDSIQGDIQYAWSERNDTLATALSVPLDAVDSGKRGVAQLAYSDWLQKNIDLGWFTMHVMSIPCIYGWVKLAEHLDKSNATRKDTVFYRTWVEPNLDPVYGNELMGESRVRITEEGELTCIQTSLKRTRTPTIPRMRIRHGLRFSDKHCSSRLIYSIALWGHPWKTSLKAKPPRTHPSNLPSADFTPPTAAYVARFPESTTDLVMATVCAQSRDASATLSPSAALAPLLTFLKRGYRSPSTGDPSSTAPSCHDLISFRDAASHHTVGAIAYWPSRAAYETWASSSGFEAWWQSLDPQTEAHGWFREVFFPPVEQYETIFSDGEVAEEGGARMREGMSGPVREHVYWGSMRDRMAAAQVDGLKGEGGGGWRGPAEEHTERRRVRVEGGRNLCVIRSGQDWSATVPRERKLYLETMHPVLIKGMDFLRDDGRSIGCRSCRFVDVLDQRDQKRRTDRTFGFAFFEDMAALENWAKRHKTHLDIFGRFLQYAKELDNNISLRLFHEVLVLAPEQQSLEYVGCHPRTGLLGR</sequence>
<dbReference type="OrthoDB" id="3359285at2759"/>
<keyword evidence="5" id="KW-0456">Lyase</keyword>